<dbReference type="Pfam" id="PF00211">
    <property type="entry name" value="Guanylate_cyc"/>
    <property type="match status" value="2"/>
</dbReference>
<sequence>LSKVVNLLNHLYTIFDSIIDSHDVCKVETIGDSYLCVSGLPNRNGHEHIKEICSILFLGSVVAAIVGLAMPRYCLFGDTVNTASRIQSNGKPGMIHLSLDAKNLLFEVGGFEVTSRGELIIKVGTP</sequence>
<dbReference type="PANTHER" id="PTHR11920:SF495">
    <property type="entry name" value="RECEPTOR-TYPE GUANYLATE CYCLASE GCY-7"/>
    <property type="match status" value="1"/>
</dbReference>
<keyword evidence="4" id="KW-0547">Nucleotide-binding</keyword>
<evidence type="ECO:0000256" key="7">
    <source>
        <dbReference type="ARBA" id="ARBA00023180"/>
    </source>
</evidence>
<accession>A0A0R3PZD8</accession>
<dbReference type="GO" id="GO:0004383">
    <property type="term" value="F:guanylate cyclase activity"/>
    <property type="evidence" value="ECO:0007669"/>
    <property type="project" value="UniProtKB-EC"/>
</dbReference>
<dbReference type="Gene3D" id="3.30.70.1230">
    <property type="entry name" value="Nucleotide cyclase"/>
    <property type="match status" value="2"/>
</dbReference>
<evidence type="ECO:0000256" key="6">
    <source>
        <dbReference type="ARBA" id="ARBA00023136"/>
    </source>
</evidence>
<dbReference type="PROSITE" id="PS50125">
    <property type="entry name" value="GUANYLATE_CYCLASE_2"/>
    <property type="match status" value="1"/>
</dbReference>
<evidence type="ECO:0000256" key="9">
    <source>
        <dbReference type="SAM" id="Phobius"/>
    </source>
</evidence>
<dbReference type="WBParaSite" id="ACOC_0001191301-mRNA-1">
    <property type="protein sequence ID" value="ACOC_0001191301-mRNA-1"/>
    <property type="gene ID" value="ACOC_0001191301"/>
</dbReference>
<keyword evidence="8" id="KW-0456">Lyase</keyword>
<organism evidence="11">
    <name type="scientific">Angiostrongylus costaricensis</name>
    <name type="common">Nematode worm</name>
    <dbReference type="NCBI Taxonomy" id="334426"/>
    <lineage>
        <taxon>Eukaryota</taxon>
        <taxon>Metazoa</taxon>
        <taxon>Ecdysozoa</taxon>
        <taxon>Nematoda</taxon>
        <taxon>Chromadorea</taxon>
        <taxon>Rhabditida</taxon>
        <taxon>Rhabditina</taxon>
        <taxon>Rhabditomorpha</taxon>
        <taxon>Strongyloidea</taxon>
        <taxon>Metastrongylidae</taxon>
        <taxon>Angiostrongylus</taxon>
    </lineage>
</organism>
<evidence type="ECO:0000256" key="1">
    <source>
        <dbReference type="ARBA" id="ARBA00001436"/>
    </source>
</evidence>
<keyword evidence="3 9" id="KW-0812">Transmembrane</keyword>
<dbReference type="InterPro" id="IPR001054">
    <property type="entry name" value="A/G_cyclase"/>
</dbReference>
<dbReference type="InterPro" id="IPR029787">
    <property type="entry name" value="Nucleotide_cyclase"/>
</dbReference>
<dbReference type="SUPFAM" id="SSF55073">
    <property type="entry name" value="Nucleotide cyclase"/>
    <property type="match status" value="1"/>
</dbReference>
<dbReference type="CDD" id="cd07302">
    <property type="entry name" value="CHD"/>
    <property type="match status" value="1"/>
</dbReference>
<evidence type="ECO:0000256" key="8">
    <source>
        <dbReference type="ARBA" id="ARBA00023239"/>
    </source>
</evidence>
<dbReference type="InterPro" id="IPR050401">
    <property type="entry name" value="Cyclic_nucleotide_synthase"/>
</dbReference>
<evidence type="ECO:0000256" key="2">
    <source>
        <dbReference type="ARBA" id="ARBA00004370"/>
    </source>
</evidence>
<evidence type="ECO:0000256" key="5">
    <source>
        <dbReference type="ARBA" id="ARBA00022989"/>
    </source>
</evidence>
<comment type="catalytic activity">
    <reaction evidence="1">
        <text>GTP = 3',5'-cyclic GMP + diphosphate</text>
        <dbReference type="Rhea" id="RHEA:13665"/>
        <dbReference type="ChEBI" id="CHEBI:33019"/>
        <dbReference type="ChEBI" id="CHEBI:37565"/>
        <dbReference type="ChEBI" id="CHEBI:57746"/>
        <dbReference type="EC" id="4.6.1.2"/>
    </reaction>
</comment>
<keyword evidence="5 9" id="KW-1133">Transmembrane helix</keyword>
<dbReference type="GO" id="GO:0007168">
    <property type="term" value="P:receptor guanylyl cyclase signaling pathway"/>
    <property type="evidence" value="ECO:0007669"/>
    <property type="project" value="TreeGrafter"/>
</dbReference>
<comment type="subcellular location">
    <subcellularLocation>
        <location evidence="2">Membrane</location>
    </subcellularLocation>
</comment>
<dbReference type="OMA" id="PNRNGHE"/>
<name>A0A0R3PZD8_ANGCS</name>
<evidence type="ECO:0000313" key="11">
    <source>
        <dbReference type="WBParaSite" id="ACOC_0001191301-mRNA-1"/>
    </source>
</evidence>
<keyword evidence="7" id="KW-0325">Glycoprotein</keyword>
<dbReference type="GO" id="GO:0035556">
    <property type="term" value="P:intracellular signal transduction"/>
    <property type="evidence" value="ECO:0007669"/>
    <property type="project" value="InterPro"/>
</dbReference>
<evidence type="ECO:0000256" key="3">
    <source>
        <dbReference type="ARBA" id="ARBA00022692"/>
    </source>
</evidence>
<dbReference type="GO" id="GO:0004016">
    <property type="term" value="F:adenylate cyclase activity"/>
    <property type="evidence" value="ECO:0007669"/>
    <property type="project" value="TreeGrafter"/>
</dbReference>
<evidence type="ECO:0000259" key="10">
    <source>
        <dbReference type="PROSITE" id="PS50125"/>
    </source>
</evidence>
<dbReference type="GO" id="GO:0001653">
    <property type="term" value="F:peptide receptor activity"/>
    <property type="evidence" value="ECO:0007669"/>
    <property type="project" value="TreeGrafter"/>
</dbReference>
<feature type="transmembrane region" description="Helical" evidence="9">
    <location>
        <begin position="52"/>
        <end position="70"/>
    </location>
</feature>
<proteinExistence type="predicted"/>
<keyword evidence="6 9" id="KW-0472">Membrane</keyword>
<evidence type="ECO:0000256" key="4">
    <source>
        <dbReference type="ARBA" id="ARBA00022741"/>
    </source>
</evidence>
<feature type="domain" description="Guanylate cyclase" evidence="10">
    <location>
        <begin position="1"/>
        <end position="87"/>
    </location>
</feature>
<dbReference type="GO" id="GO:0005886">
    <property type="term" value="C:plasma membrane"/>
    <property type="evidence" value="ECO:0007669"/>
    <property type="project" value="TreeGrafter"/>
</dbReference>
<dbReference type="AlphaFoldDB" id="A0A0R3PZD8"/>
<reference evidence="11" key="1">
    <citation type="submission" date="2017-02" db="UniProtKB">
        <authorList>
            <consortium name="WormBaseParasite"/>
        </authorList>
    </citation>
    <scope>IDENTIFICATION</scope>
</reference>
<dbReference type="GO" id="GO:0000166">
    <property type="term" value="F:nucleotide binding"/>
    <property type="evidence" value="ECO:0007669"/>
    <property type="project" value="UniProtKB-KW"/>
</dbReference>
<dbReference type="PANTHER" id="PTHR11920">
    <property type="entry name" value="GUANYLYL CYCLASE"/>
    <property type="match status" value="1"/>
</dbReference>
<protein>
    <submittedName>
        <fullName evidence="11">Guanylate cyclase domain-containing protein</fullName>
    </submittedName>
</protein>
<dbReference type="SMART" id="SM00044">
    <property type="entry name" value="CYCc"/>
    <property type="match status" value="1"/>
</dbReference>